<feature type="compositionally biased region" description="Basic and acidic residues" evidence="1">
    <location>
        <begin position="201"/>
        <end position="230"/>
    </location>
</feature>
<evidence type="ECO:0000313" key="2">
    <source>
        <dbReference type="EMBL" id="GIQ88670.1"/>
    </source>
</evidence>
<name>A0A9K3D5C4_9EUKA</name>
<protein>
    <submittedName>
        <fullName evidence="2">Uncharacterized protein</fullName>
    </submittedName>
</protein>
<reference evidence="2 3" key="1">
    <citation type="journal article" date="2018" name="PLoS ONE">
        <title>The draft genome of Kipferlia bialata reveals reductive genome evolution in fornicate parasites.</title>
        <authorList>
            <person name="Tanifuji G."/>
            <person name="Takabayashi S."/>
            <person name="Kume K."/>
            <person name="Takagi M."/>
            <person name="Nakayama T."/>
            <person name="Kamikawa R."/>
            <person name="Inagaki Y."/>
            <person name="Hashimoto T."/>
        </authorList>
    </citation>
    <scope>NUCLEOTIDE SEQUENCE [LARGE SCALE GENOMIC DNA]</scope>
    <source>
        <strain evidence="2">NY0173</strain>
    </source>
</reference>
<accession>A0A9K3D5C4</accession>
<dbReference type="EMBL" id="BDIP01004280">
    <property type="protein sequence ID" value="GIQ88670.1"/>
    <property type="molecule type" value="Genomic_DNA"/>
</dbReference>
<organism evidence="2 3">
    <name type="scientific">Kipferlia bialata</name>
    <dbReference type="NCBI Taxonomy" id="797122"/>
    <lineage>
        <taxon>Eukaryota</taxon>
        <taxon>Metamonada</taxon>
        <taxon>Carpediemonas-like organisms</taxon>
        <taxon>Kipferlia</taxon>
    </lineage>
</organism>
<evidence type="ECO:0000313" key="3">
    <source>
        <dbReference type="Proteomes" id="UP000265618"/>
    </source>
</evidence>
<feature type="region of interest" description="Disordered" evidence="1">
    <location>
        <begin position="265"/>
        <end position="298"/>
    </location>
</feature>
<feature type="region of interest" description="Disordered" evidence="1">
    <location>
        <begin position="201"/>
        <end position="236"/>
    </location>
</feature>
<feature type="compositionally biased region" description="Acidic residues" evidence="1">
    <location>
        <begin position="100"/>
        <end position="110"/>
    </location>
</feature>
<feature type="compositionally biased region" description="Pro residues" evidence="1">
    <location>
        <begin position="126"/>
        <end position="144"/>
    </location>
</feature>
<sequence>TLTNNGYPVDPDHLLFVDNDLYKYEGYLAKPTAGVVSVLGIEHYKWEARLKDDAEMLKLSSWMVLWADGQAEAGDQRRYSAMATPTPPPVPETVSKAEGEEGEGETDPNGDDQAPLAVSATEAPPVVSPDPDSPPTPPPLPSLPNPGLDPAFPLSLCPTLDLVLGRTAPRQKHLAKRPVSIHVWDREEERQLERERLERMEAMAKDREERGVPGKGRDLKRQREGDRHDAAVAGVGMEEVEAGMEVAGVDSLEVDSAVGAGVVAGPTPVGAGTIPIPSPIPSRIPIRHLGGRDRGSRQ</sequence>
<dbReference type="Proteomes" id="UP000265618">
    <property type="component" value="Unassembled WGS sequence"/>
</dbReference>
<feature type="non-terminal residue" evidence="2">
    <location>
        <position position="298"/>
    </location>
</feature>
<dbReference type="AlphaFoldDB" id="A0A9K3D5C4"/>
<feature type="compositionally biased region" description="Low complexity" evidence="1">
    <location>
        <begin position="265"/>
        <end position="275"/>
    </location>
</feature>
<evidence type="ECO:0000256" key="1">
    <source>
        <dbReference type="SAM" id="MobiDB-lite"/>
    </source>
</evidence>
<feature type="region of interest" description="Disordered" evidence="1">
    <location>
        <begin position="76"/>
        <end position="147"/>
    </location>
</feature>
<proteinExistence type="predicted"/>
<gene>
    <name evidence="2" type="ORF">KIPB_010974</name>
</gene>
<comment type="caution">
    <text evidence="2">The sequence shown here is derived from an EMBL/GenBank/DDBJ whole genome shotgun (WGS) entry which is preliminary data.</text>
</comment>
<keyword evidence="3" id="KW-1185">Reference proteome</keyword>